<evidence type="ECO:0000313" key="8">
    <source>
        <dbReference type="Proteomes" id="UP000717995"/>
    </source>
</evidence>
<gene>
    <name evidence="7" type="ORF">JQX08_10025</name>
</gene>
<dbReference type="EMBL" id="JAFEUP010000003">
    <property type="protein sequence ID" value="MBM7061044.1"/>
    <property type="molecule type" value="Genomic_DNA"/>
</dbReference>
<comment type="caution">
    <text evidence="7">The sequence shown here is derived from an EMBL/GenBank/DDBJ whole genome shotgun (WGS) entry which is preliminary data.</text>
</comment>
<dbReference type="CDD" id="cd08878">
    <property type="entry name" value="RHO_alpha_C_DMO-like"/>
    <property type="match status" value="1"/>
</dbReference>
<evidence type="ECO:0000259" key="6">
    <source>
        <dbReference type="PROSITE" id="PS51296"/>
    </source>
</evidence>
<keyword evidence="7" id="KW-0223">Dioxygenase</keyword>
<keyword evidence="4" id="KW-0408">Iron</keyword>
<dbReference type="PANTHER" id="PTHR21266">
    <property type="entry name" value="IRON-SULFUR DOMAIN CONTAINING PROTEIN"/>
    <property type="match status" value="1"/>
</dbReference>
<dbReference type="Gene3D" id="3.90.380.10">
    <property type="entry name" value="Naphthalene 1,2-dioxygenase Alpha Subunit, Chain A, domain 1"/>
    <property type="match status" value="1"/>
</dbReference>
<dbReference type="Pfam" id="PF00355">
    <property type="entry name" value="Rieske"/>
    <property type="match status" value="1"/>
</dbReference>
<dbReference type="PROSITE" id="PS51296">
    <property type="entry name" value="RIESKE"/>
    <property type="match status" value="1"/>
</dbReference>
<dbReference type="PANTHER" id="PTHR21266:SF60">
    <property type="entry name" value="3-KETOSTEROID-9-ALPHA-MONOOXYGENASE, OXYGENASE COMPONENT"/>
    <property type="match status" value="1"/>
</dbReference>
<dbReference type="Gene3D" id="2.102.10.10">
    <property type="entry name" value="Rieske [2Fe-2S] iron-sulphur domain"/>
    <property type="match status" value="1"/>
</dbReference>
<dbReference type="SUPFAM" id="SSF55961">
    <property type="entry name" value="Bet v1-like"/>
    <property type="match status" value="1"/>
</dbReference>
<dbReference type="InterPro" id="IPR044043">
    <property type="entry name" value="VanA_C_cat"/>
</dbReference>
<evidence type="ECO:0000313" key="7">
    <source>
        <dbReference type="EMBL" id="MBM7061044.1"/>
    </source>
</evidence>
<dbReference type="Proteomes" id="UP000717995">
    <property type="component" value="Unassembled WGS sequence"/>
</dbReference>
<sequence length="355" mass="40095">MFLNNCWYVAAWNYEIEDGLVSRTIINEPIVLYRKTDGTIVALQDRCCHRSAPLSIGRKEGDSLRCMYHGLKFNDSGKCIEIPGQDSIPPQACVRAFPVVEQNSWVWVWMGDPAKADPALIPPAVSLDNPDWIFRSGSIDYQANYQLVNDNLLDFSHLFYLHKDSFGVGEDWAHTRPKVTRLDRGVRVQRWMPDQPVPNHLKATVSVETMDLFSTYDYLAPGVMVMHSYGFPGGTVKQFEGQEPHGIHPIRHDVTCQSITPLTDGTSRYFFSWAPNRHALAGATDAQADGMLAIARQAFEEDRIMIEAQARVLDQTPNPKQVPIAFDNALSQMRWVLDKLINEERQPALQPVAAQ</sequence>
<proteinExistence type="predicted"/>
<name>A0ABS2ID62_9GAMM</name>
<dbReference type="Pfam" id="PF19112">
    <property type="entry name" value="VanA_C"/>
    <property type="match status" value="1"/>
</dbReference>
<evidence type="ECO:0000256" key="1">
    <source>
        <dbReference type="ARBA" id="ARBA00022714"/>
    </source>
</evidence>
<dbReference type="InterPro" id="IPR036922">
    <property type="entry name" value="Rieske_2Fe-2S_sf"/>
</dbReference>
<evidence type="ECO:0000256" key="3">
    <source>
        <dbReference type="ARBA" id="ARBA00023002"/>
    </source>
</evidence>
<dbReference type="InterPro" id="IPR017941">
    <property type="entry name" value="Rieske_2Fe-2S"/>
</dbReference>
<reference evidence="7 8" key="1">
    <citation type="submission" date="2021-02" db="EMBL/GenBank/DDBJ databases">
        <authorList>
            <person name="Lee D.-H."/>
        </authorList>
    </citation>
    <scope>NUCLEOTIDE SEQUENCE [LARGE SCALE GENOMIC DNA]</scope>
    <source>
        <strain evidence="7 8">UL073</strain>
    </source>
</reference>
<keyword evidence="8" id="KW-1185">Reference proteome</keyword>
<protein>
    <submittedName>
        <fullName evidence="7">Aromatic ring-hydroxylating dioxygenase subunit alpha</fullName>
    </submittedName>
</protein>
<keyword evidence="3" id="KW-0560">Oxidoreductase</keyword>
<dbReference type="RefSeq" id="WP_205348242.1">
    <property type="nucleotide sequence ID" value="NZ_JAFEUP010000003.1"/>
</dbReference>
<dbReference type="GO" id="GO:0051213">
    <property type="term" value="F:dioxygenase activity"/>
    <property type="evidence" value="ECO:0007669"/>
    <property type="project" value="UniProtKB-KW"/>
</dbReference>
<evidence type="ECO:0000256" key="5">
    <source>
        <dbReference type="ARBA" id="ARBA00023014"/>
    </source>
</evidence>
<feature type="domain" description="Rieske" evidence="6">
    <location>
        <begin position="7"/>
        <end position="108"/>
    </location>
</feature>
<accession>A0ABS2ID62</accession>
<keyword evidence="5" id="KW-0411">Iron-sulfur</keyword>
<keyword evidence="1" id="KW-0001">2Fe-2S</keyword>
<dbReference type="InterPro" id="IPR050584">
    <property type="entry name" value="Cholesterol_7-desaturase"/>
</dbReference>
<evidence type="ECO:0000256" key="2">
    <source>
        <dbReference type="ARBA" id="ARBA00022723"/>
    </source>
</evidence>
<dbReference type="SUPFAM" id="SSF50022">
    <property type="entry name" value="ISP domain"/>
    <property type="match status" value="1"/>
</dbReference>
<evidence type="ECO:0000256" key="4">
    <source>
        <dbReference type="ARBA" id="ARBA00023004"/>
    </source>
</evidence>
<keyword evidence="2" id="KW-0479">Metal-binding</keyword>
<organism evidence="7 8">
    <name type="scientific">Zestomonas insulae</name>
    <dbReference type="NCBI Taxonomy" id="2809017"/>
    <lineage>
        <taxon>Bacteria</taxon>
        <taxon>Pseudomonadati</taxon>
        <taxon>Pseudomonadota</taxon>
        <taxon>Gammaproteobacteria</taxon>
        <taxon>Pseudomonadales</taxon>
        <taxon>Pseudomonadaceae</taxon>
        <taxon>Zestomonas</taxon>
    </lineage>
</organism>